<dbReference type="PRINTS" id="PR00455">
    <property type="entry name" value="HTHTETR"/>
</dbReference>
<feature type="DNA-binding region" description="H-T-H motif" evidence="2">
    <location>
        <begin position="24"/>
        <end position="43"/>
    </location>
</feature>
<dbReference type="InterPro" id="IPR009057">
    <property type="entry name" value="Homeodomain-like_sf"/>
</dbReference>
<dbReference type="RefSeq" id="WP_089908105.1">
    <property type="nucleotide sequence ID" value="NZ_FOBB01000001.1"/>
</dbReference>
<evidence type="ECO:0000256" key="2">
    <source>
        <dbReference type="PROSITE-ProRule" id="PRU00335"/>
    </source>
</evidence>
<dbReference type="SUPFAM" id="SSF46689">
    <property type="entry name" value="Homeodomain-like"/>
    <property type="match status" value="1"/>
</dbReference>
<keyword evidence="5" id="KW-1185">Reference proteome</keyword>
<dbReference type="InterPro" id="IPR001647">
    <property type="entry name" value="HTH_TetR"/>
</dbReference>
<dbReference type="PANTHER" id="PTHR43479">
    <property type="entry name" value="ACREF/ENVCD OPERON REPRESSOR-RELATED"/>
    <property type="match status" value="1"/>
</dbReference>
<dbReference type="Gene3D" id="1.10.357.10">
    <property type="entry name" value="Tetracycline Repressor, domain 2"/>
    <property type="match status" value="1"/>
</dbReference>
<organism evidence="4 5">
    <name type="scientific">Chitinophaga rupis</name>
    <dbReference type="NCBI Taxonomy" id="573321"/>
    <lineage>
        <taxon>Bacteria</taxon>
        <taxon>Pseudomonadati</taxon>
        <taxon>Bacteroidota</taxon>
        <taxon>Chitinophagia</taxon>
        <taxon>Chitinophagales</taxon>
        <taxon>Chitinophagaceae</taxon>
        <taxon>Chitinophaga</taxon>
    </lineage>
</organism>
<dbReference type="Pfam" id="PF00440">
    <property type="entry name" value="TetR_N"/>
    <property type="match status" value="1"/>
</dbReference>
<name>A0A1H7MB63_9BACT</name>
<dbReference type="PANTHER" id="PTHR43479:SF11">
    <property type="entry name" value="ACREF_ENVCD OPERON REPRESSOR-RELATED"/>
    <property type="match status" value="1"/>
</dbReference>
<dbReference type="STRING" id="573321.SAMN04488505_1011452"/>
<dbReference type="GO" id="GO:0003677">
    <property type="term" value="F:DNA binding"/>
    <property type="evidence" value="ECO:0007669"/>
    <property type="project" value="UniProtKB-UniRule"/>
</dbReference>
<evidence type="ECO:0000259" key="3">
    <source>
        <dbReference type="PROSITE" id="PS50977"/>
    </source>
</evidence>
<accession>A0A1H7MB63</accession>
<keyword evidence="1 2" id="KW-0238">DNA-binding</keyword>
<dbReference type="OrthoDB" id="881297at2"/>
<evidence type="ECO:0000313" key="4">
    <source>
        <dbReference type="EMBL" id="SEL08319.1"/>
    </source>
</evidence>
<sequence length="206" mass="24396">MEVQERILDTAFSLFRQYGTRSITMDDIATRMGISKKTLYAHFVDKDDMVVHAIRRYLEIIQEEERTIISKADNAIEELFEIMNMMDEKLRNMNPVIMLDLQKFHSRAFLVFQEYRNSSLRTTIRTNLERGIREGLYRKDLDVNILTQFRIASAMVCFQPEVFPMEGYDMGKVQRVLLEHFLYGVSSAEGFRLIEKYRQQQLSLNK</sequence>
<proteinExistence type="predicted"/>
<evidence type="ECO:0000256" key="1">
    <source>
        <dbReference type="ARBA" id="ARBA00023125"/>
    </source>
</evidence>
<protein>
    <submittedName>
        <fullName evidence="4">Transcriptional regulator, TetR family</fullName>
    </submittedName>
</protein>
<dbReference type="AlphaFoldDB" id="A0A1H7MB63"/>
<dbReference type="SUPFAM" id="SSF48498">
    <property type="entry name" value="Tetracyclin repressor-like, C-terminal domain"/>
    <property type="match status" value="1"/>
</dbReference>
<reference evidence="4 5" key="1">
    <citation type="submission" date="2016-10" db="EMBL/GenBank/DDBJ databases">
        <authorList>
            <person name="de Groot N.N."/>
        </authorList>
    </citation>
    <scope>NUCLEOTIDE SEQUENCE [LARGE SCALE GENOMIC DNA]</scope>
    <source>
        <strain evidence="4 5">DSM 21039</strain>
    </source>
</reference>
<feature type="domain" description="HTH tetR-type" evidence="3">
    <location>
        <begin position="1"/>
        <end position="61"/>
    </location>
</feature>
<dbReference type="InterPro" id="IPR050624">
    <property type="entry name" value="HTH-type_Tx_Regulator"/>
</dbReference>
<dbReference type="InterPro" id="IPR036271">
    <property type="entry name" value="Tet_transcr_reg_TetR-rel_C_sf"/>
</dbReference>
<dbReference type="EMBL" id="FOBB01000001">
    <property type="protein sequence ID" value="SEL08319.1"/>
    <property type="molecule type" value="Genomic_DNA"/>
</dbReference>
<dbReference type="Proteomes" id="UP000198984">
    <property type="component" value="Unassembled WGS sequence"/>
</dbReference>
<gene>
    <name evidence="4" type="ORF">SAMN04488505_1011452</name>
</gene>
<dbReference type="PROSITE" id="PS50977">
    <property type="entry name" value="HTH_TETR_2"/>
    <property type="match status" value="1"/>
</dbReference>
<evidence type="ECO:0000313" key="5">
    <source>
        <dbReference type="Proteomes" id="UP000198984"/>
    </source>
</evidence>